<feature type="transmembrane region" description="Helical" evidence="9">
    <location>
        <begin position="363"/>
        <end position="388"/>
    </location>
</feature>
<feature type="compositionally biased region" description="Polar residues" evidence="8">
    <location>
        <begin position="611"/>
        <end position="620"/>
    </location>
</feature>
<feature type="compositionally biased region" description="Polar residues" evidence="8">
    <location>
        <begin position="29"/>
        <end position="39"/>
    </location>
</feature>
<sequence>MSGSNSNQYRSVYERFNPTKNPYEPLGHQASSVPSSPTASKFVFGSPSEGPQSAERPIPPRSRAREQFQGKHQNGPGNGKAHEPRPPWDSNRTTPQRPTNLRVFKDGGTGSQEDARPPRPEQARLNPGFGRQRSNSNGTTINPGDSTNGNGNLRKEPESSAKEVRTSAQYDPFIEPALAKYLSRLNHNGQPLSFYDMKERAKQERTASLYADGSPRQTPGRDSWRSSRWIPLGHKEDRGDSPPPPRYREKDNDMLPMRLPWTMWMNTNCKNHFVASLGEFVGTTMFLFFAFSGTEVAKARASTPADSNQVEGDPPWDPTVMLYIALCFGFSLMVNVWIFFRISGGLFNPAVTLALWVTRAFGAWRALCLFVAQILGGIAASGMVLGIFPAPLNVQTTLSDGTSIAQGFIIEMVMTAELIFTILMLAKEKHKATFIAPVGIGLALFVAELAGVYYTGGSLNPARSLGPAVVTNTWDSNHWIYWAAPAAGAVLAIGFYLLIKTLEYEMANPGQDGDEANDPTKNPSHQVREKQRAKTARILARLGMDTSQQADGSWTPQTNEVELLATKDAMMDVEKGEGVGTHQAYMGSSASVGEHHGSPTRPFAGRRRMSPRQSMHNEPA</sequence>
<evidence type="ECO:0000256" key="2">
    <source>
        <dbReference type="ARBA" id="ARBA00006175"/>
    </source>
</evidence>
<comment type="similarity">
    <text evidence="2">Belongs to the MIP/aquaporin (TC 1.A.8) family.</text>
</comment>
<dbReference type="InterPro" id="IPR000425">
    <property type="entry name" value="MIP"/>
</dbReference>
<feature type="compositionally biased region" description="Basic and acidic residues" evidence="8">
    <location>
        <begin position="153"/>
        <end position="165"/>
    </location>
</feature>
<comment type="catalytic activity">
    <reaction evidence="7">
        <text>H2O(in) = H2O(out)</text>
        <dbReference type="Rhea" id="RHEA:29667"/>
        <dbReference type="ChEBI" id="CHEBI:15377"/>
    </reaction>
</comment>
<protein>
    <submittedName>
        <fullName evidence="10">Aquaporin-like protein</fullName>
    </submittedName>
</protein>
<keyword evidence="4" id="KW-0677">Repeat</keyword>
<feature type="transmembrane region" description="Helical" evidence="9">
    <location>
        <begin position="433"/>
        <end position="454"/>
    </location>
</feature>
<dbReference type="Gene3D" id="1.20.1080.10">
    <property type="entry name" value="Glycerol uptake facilitator protein"/>
    <property type="match status" value="1"/>
</dbReference>
<dbReference type="EMBL" id="JBBPEH010000006">
    <property type="protein sequence ID" value="KAK7537065.1"/>
    <property type="molecule type" value="Genomic_DNA"/>
</dbReference>
<gene>
    <name evidence="10" type="ORF">J3D65DRAFT_624295</name>
</gene>
<feature type="compositionally biased region" description="Polar residues" evidence="8">
    <location>
        <begin position="1"/>
        <end position="10"/>
    </location>
</feature>
<organism evidence="10 11">
    <name type="scientific">Phyllosticta citribraziliensis</name>
    <dbReference type="NCBI Taxonomy" id="989973"/>
    <lineage>
        <taxon>Eukaryota</taxon>
        <taxon>Fungi</taxon>
        <taxon>Dikarya</taxon>
        <taxon>Ascomycota</taxon>
        <taxon>Pezizomycotina</taxon>
        <taxon>Dothideomycetes</taxon>
        <taxon>Dothideomycetes incertae sedis</taxon>
        <taxon>Botryosphaeriales</taxon>
        <taxon>Phyllostictaceae</taxon>
        <taxon>Phyllosticta</taxon>
    </lineage>
</organism>
<comment type="caution">
    <text evidence="10">The sequence shown here is derived from an EMBL/GenBank/DDBJ whole genome shotgun (WGS) entry which is preliminary data.</text>
</comment>
<accession>A0ABR1LQP4</accession>
<feature type="transmembrane region" description="Helical" evidence="9">
    <location>
        <begin position="320"/>
        <end position="342"/>
    </location>
</feature>
<reference evidence="10 11" key="1">
    <citation type="submission" date="2024-04" db="EMBL/GenBank/DDBJ databases">
        <title>Phyllosticta paracitricarpa is synonymous to the EU quarantine fungus P. citricarpa based on phylogenomic analyses.</title>
        <authorList>
            <consortium name="Lawrence Berkeley National Laboratory"/>
            <person name="Van ingen-buijs V.A."/>
            <person name="Van westerhoven A.C."/>
            <person name="Haridas S."/>
            <person name="Skiadas P."/>
            <person name="Martin F."/>
            <person name="Groenewald J.Z."/>
            <person name="Crous P.W."/>
            <person name="Seidl M.F."/>
        </authorList>
    </citation>
    <scope>NUCLEOTIDE SEQUENCE [LARGE SCALE GENOMIC DNA]</scope>
    <source>
        <strain evidence="10 11">CPC 17464</strain>
    </source>
</reference>
<dbReference type="RefSeq" id="XP_066655216.1">
    <property type="nucleotide sequence ID" value="XM_066800231.1"/>
</dbReference>
<proteinExistence type="inferred from homology"/>
<keyword evidence="5 9" id="KW-1133">Transmembrane helix</keyword>
<feature type="region of interest" description="Disordered" evidence="8">
    <location>
        <begin position="510"/>
        <end position="534"/>
    </location>
</feature>
<name>A0ABR1LQP4_9PEZI</name>
<feature type="compositionally biased region" description="Basic and acidic residues" evidence="8">
    <location>
        <begin position="113"/>
        <end position="122"/>
    </location>
</feature>
<feature type="region of interest" description="Disordered" evidence="8">
    <location>
        <begin position="205"/>
        <end position="252"/>
    </location>
</feature>
<dbReference type="InterPro" id="IPR034294">
    <property type="entry name" value="Aquaporin_transptr"/>
</dbReference>
<evidence type="ECO:0000313" key="11">
    <source>
        <dbReference type="Proteomes" id="UP001360953"/>
    </source>
</evidence>
<keyword evidence="11" id="KW-1185">Reference proteome</keyword>
<keyword evidence="6 9" id="KW-0472">Membrane</keyword>
<feature type="transmembrane region" description="Helical" evidence="9">
    <location>
        <begin position="408"/>
        <end position="426"/>
    </location>
</feature>
<dbReference type="PRINTS" id="PR00783">
    <property type="entry name" value="MINTRINSICP"/>
</dbReference>
<evidence type="ECO:0000313" key="10">
    <source>
        <dbReference type="EMBL" id="KAK7537065.1"/>
    </source>
</evidence>
<dbReference type="GeneID" id="92033137"/>
<evidence type="ECO:0000256" key="7">
    <source>
        <dbReference type="ARBA" id="ARBA00034651"/>
    </source>
</evidence>
<evidence type="ECO:0000256" key="5">
    <source>
        <dbReference type="ARBA" id="ARBA00022989"/>
    </source>
</evidence>
<evidence type="ECO:0000256" key="1">
    <source>
        <dbReference type="ARBA" id="ARBA00004141"/>
    </source>
</evidence>
<evidence type="ECO:0000256" key="4">
    <source>
        <dbReference type="ARBA" id="ARBA00022737"/>
    </source>
</evidence>
<evidence type="ECO:0000256" key="3">
    <source>
        <dbReference type="ARBA" id="ARBA00022692"/>
    </source>
</evidence>
<keyword evidence="3 9" id="KW-0812">Transmembrane</keyword>
<feature type="region of interest" description="Disordered" evidence="8">
    <location>
        <begin position="581"/>
        <end position="620"/>
    </location>
</feature>
<feature type="transmembrane region" description="Helical" evidence="9">
    <location>
        <begin position="479"/>
        <end position="499"/>
    </location>
</feature>
<evidence type="ECO:0000256" key="6">
    <source>
        <dbReference type="ARBA" id="ARBA00023136"/>
    </source>
</evidence>
<feature type="transmembrane region" description="Helical" evidence="9">
    <location>
        <begin position="273"/>
        <end position="291"/>
    </location>
</feature>
<dbReference type="Pfam" id="PF00230">
    <property type="entry name" value="MIP"/>
    <property type="match status" value="1"/>
</dbReference>
<dbReference type="Proteomes" id="UP001360953">
    <property type="component" value="Unassembled WGS sequence"/>
</dbReference>
<evidence type="ECO:0000256" key="9">
    <source>
        <dbReference type="SAM" id="Phobius"/>
    </source>
</evidence>
<dbReference type="SUPFAM" id="SSF81338">
    <property type="entry name" value="Aquaporin-like"/>
    <property type="match status" value="1"/>
</dbReference>
<feature type="compositionally biased region" description="Polar residues" evidence="8">
    <location>
        <begin position="132"/>
        <end position="151"/>
    </location>
</feature>
<feature type="compositionally biased region" description="Polar residues" evidence="8">
    <location>
        <begin position="90"/>
        <end position="99"/>
    </location>
</feature>
<dbReference type="InterPro" id="IPR023271">
    <property type="entry name" value="Aquaporin-like"/>
</dbReference>
<dbReference type="PANTHER" id="PTHR19139:SF283">
    <property type="entry name" value="AQUAPORIN"/>
    <property type="match status" value="1"/>
</dbReference>
<feature type="compositionally biased region" description="Basic and acidic residues" evidence="8">
    <location>
        <begin position="233"/>
        <end position="252"/>
    </location>
</feature>
<evidence type="ECO:0000256" key="8">
    <source>
        <dbReference type="SAM" id="MobiDB-lite"/>
    </source>
</evidence>
<dbReference type="PANTHER" id="PTHR19139">
    <property type="entry name" value="AQUAPORIN TRANSPORTER"/>
    <property type="match status" value="1"/>
</dbReference>
<feature type="region of interest" description="Disordered" evidence="8">
    <location>
        <begin position="1"/>
        <end position="168"/>
    </location>
</feature>
<comment type="subcellular location">
    <subcellularLocation>
        <location evidence="1">Membrane</location>
        <topology evidence="1">Multi-pass membrane protein</topology>
    </subcellularLocation>
</comment>